<dbReference type="InterPro" id="IPR016137">
    <property type="entry name" value="RGS"/>
</dbReference>
<dbReference type="Pfam" id="PF00615">
    <property type="entry name" value="RGS"/>
    <property type="match status" value="1"/>
</dbReference>
<dbReference type="Pfam" id="PF25889">
    <property type="entry name" value="WHD_Fungal_DR"/>
    <property type="match status" value="1"/>
</dbReference>
<dbReference type="InterPro" id="IPR044926">
    <property type="entry name" value="RGS_subdomain_2"/>
</dbReference>
<organism evidence="2 3">
    <name type="scientific">Rhizopus oryzae</name>
    <name type="common">Mucormycosis agent</name>
    <name type="synonym">Rhizopus arrhizus var. delemar</name>
    <dbReference type="NCBI Taxonomy" id="64495"/>
    <lineage>
        <taxon>Eukaryota</taxon>
        <taxon>Fungi</taxon>
        <taxon>Fungi incertae sedis</taxon>
        <taxon>Mucoromycota</taxon>
        <taxon>Mucoromycotina</taxon>
        <taxon>Mucoromycetes</taxon>
        <taxon>Mucorales</taxon>
        <taxon>Mucorineae</taxon>
        <taxon>Rhizopodaceae</taxon>
        <taxon>Rhizopus</taxon>
    </lineage>
</organism>
<comment type="caution">
    <text evidence="2">The sequence shown here is derived from an EMBL/GenBank/DDBJ whole genome shotgun (WGS) entry which is preliminary data.</text>
</comment>
<dbReference type="InterPro" id="IPR036388">
    <property type="entry name" value="WH-like_DNA-bd_sf"/>
</dbReference>
<protein>
    <recommendedName>
        <fullName evidence="1">RGS domain-containing protein</fullName>
    </recommendedName>
</protein>
<reference evidence="2" key="1">
    <citation type="journal article" date="2020" name="Microb. Genom.">
        <title>Genetic diversity of clinical and environmental Mucorales isolates obtained from an investigation of mucormycosis cases among solid organ transplant recipients.</title>
        <authorList>
            <person name="Nguyen M.H."/>
            <person name="Kaul D."/>
            <person name="Muto C."/>
            <person name="Cheng S.J."/>
            <person name="Richter R.A."/>
            <person name="Bruno V.M."/>
            <person name="Liu G."/>
            <person name="Beyhan S."/>
            <person name="Sundermann A.J."/>
            <person name="Mounaud S."/>
            <person name="Pasculle A.W."/>
            <person name="Nierman W.C."/>
            <person name="Driscoll E."/>
            <person name="Cumbie R."/>
            <person name="Clancy C.J."/>
            <person name="Dupont C.L."/>
        </authorList>
    </citation>
    <scope>NUCLEOTIDE SEQUENCE</scope>
    <source>
        <strain evidence="2">GL11</strain>
    </source>
</reference>
<evidence type="ECO:0000313" key="2">
    <source>
        <dbReference type="EMBL" id="KAG1302351.1"/>
    </source>
</evidence>
<dbReference type="PANTHER" id="PTHR10845">
    <property type="entry name" value="REGULATOR OF G PROTEIN SIGNALING"/>
    <property type="match status" value="1"/>
</dbReference>
<sequence length="607" mass="69205">MMTQITLTSHRYMFRSYVGTFSSEEAIAQLGSLKFSKRDECSNAASFITTTFNMNKGMAKALIQQFLWSRLIENAVEPQNRTYREKGIWRVRSKGLCVLQNFCKRTKTDISIFKKHVGSMAEPMYLINIERMPHNDRINRNRKFMSCLFTIMIANLPLSGNASEKQSDSYNALSELGKQDILNSSRDSSIYSNDYSSIDTNANLMDCNLKITDFFPQISILPNNLFVDVDEKNAIYFQQQQSLMSNLNPSSSSKFKMRAIFPSLLCCNWLVEYCTVSSTDEAEITMSEFLKFGWITFLDEKYRYSQQVESSKSNILRLTNSGKKVVIDICLNQHKLMKTSMSDSCSSRRSSLVSSSCSTIVSTNSESNLPQFGKNDRSSESSAQALLLSDTSTIDYFSTPTTGKILSNGLTPPLTPTSPSSESKETNLFKLKTILQNPHFRSLYRDFLCLSFCQENLDFCIDFDNLRRRCNNLVMLPSANQRQLLEDAYLLWDSYLRPGAVYELNIEHSLREKMAEEISHIVTVSYTSGQNKPNIVVLSHSTYQSLLIILKWFDNVKEQICKLMSCDSIPKFVKTLKYKEATSNLQIPCVSPALNNNTLYVSRQDIK</sequence>
<dbReference type="SUPFAM" id="SSF48097">
    <property type="entry name" value="Regulator of G-protein signaling, RGS"/>
    <property type="match status" value="1"/>
</dbReference>
<dbReference type="OrthoDB" id="196547at2759"/>
<keyword evidence="3" id="KW-1185">Reference proteome</keyword>
<name>A0A9P6WZZ8_RHIOR</name>
<dbReference type="PANTHER" id="PTHR10845:SF192">
    <property type="entry name" value="DOUBLE HIT, ISOFORM B"/>
    <property type="match status" value="1"/>
</dbReference>
<accession>A0A9P6WZZ8</accession>
<gene>
    <name evidence="2" type="ORF">G6F64_011001</name>
</gene>
<proteinExistence type="predicted"/>
<dbReference type="InterPro" id="IPR058855">
    <property type="entry name" value="RGS1/SST2-like_Fungal-DR"/>
</dbReference>
<dbReference type="Gene3D" id="1.10.167.10">
    <property type="entry name" value="Regulator of G-protein Signalling 4, domain 2"/>
    <property type="match status" value="1"/>
</dbReference>
<dbReference type="AlphaFoldDB" id="A0A9P6WZZ8"/>
<dbReference type="PROSITE" id="PS50132">
    <property type="entry name" value="RGS"/>
    <property type="match status" value="1"/>
</dbReference>
<dbReference type="Proteomes" id="UP000716291">
    <property type="component" value="Unassembled WGS sequence"/>
</dbReference>
<dbReference type="EMBL" id="JAANQT010002482">
    <property type="protein sequence ID" value="KAG1302351.1"/>
    <property type="molecule type" value="Genomic_DNA"/>
</dbReference>
<dbReference type="InterPro" id="IPR036305">
    <property type="entry name" value="RGS_sf"/>
</dbReference>
<dbReference type="Gene3D" id="1.10.10.10">
    <property type="entry name" value="Winged helix-like DNA-binding domain superfamily/Winged helix DNA-binding domain"/>
    <property type="match status" value="1"/>
</dbReference>
<evidence type="ECO:0000259" key="1">
    <source>
        <dbReference type="PROSITE" id="PS50132"/>
    </source>
</evidence>
<feature type="domain" description="RGS" evidence="1">
    <location>
        <begin position="430"/>
        <end position="582"/>
    </location>
</feature>
<dbReference type="SMART" id="SM00315">
    <property type="entry name" value="RGS"/>
    <property type="match status" value="1"/>
</dbReference>
<evidence type="ECO:0000313" key="3">
    <source>
        <dbReference type="Proteomes" id="UP000716291"/>
    </source>
</evidence>